<dbReference type="SMART" id="SM00062">
    <property type="entry name" value="PBPb"/>
    <property type="match status" value="1"/>
</dbReference>
<keyword evidence="2 3" id="KW-0732">Signal</keyword>
<evidence type="ECO:0000259" key="4">
    <source>
        <dbReference type="SMART" id="SM00062"/>
    </source>
</evidence>
<feature type="domain" description="Solute-binding protein family 3/N-terminal" evidence="4">
    <location>
        <begin position="24"/>
        <end position="246"/>
    </location>
</feature>
<evidence type="ECO:0000256" key="2">
    <source>
        <dbReference type="ARBA" id="ARBA00022729"/>
    </source>
</evidence>
<dbReference type="EMBL" id="JAAOCA010000001">
    <property type="protein sequence ID" value="MBD1597343.1"/>
    <property type="molecule type" value="Genomic_DNA"/>
</dbReference>
<comment type="caution">
    <text evidence="5">The sequence shown here is derived from an EMBL/GenBank/DDBJ whole genome shotgun (WGS) entry which is preliminary data.</text>
</comment>
<dbReference type="Pfam" id="PF00497">
    <property type="entry name" value="SBP_bac_3"/>
    <property type="match status" value="1"/>
</dbReference>
<dbReference type="Proteomes" id="UP000805841">
    <property type="component" value="Unassembled WGS sequence"/>
</dbReference>
<evidence type="ECO:0000313" key="6">
    <source>
        <dbReference type="Proteomes" id="UP000805841"/>
    </source>
</evidence>
<feature type="chain" id="PRO_5045164703" evidence="3">
    <location>
        <begin position="23"/>
        <end position="247"/>
    </location>
</feature>
<evidence type="ECO:0000313" key="5">
    <source>
        <dbReference type="EMBL" id="MBD1597343.1"/>
    </source>
</evidence>
<organism evidence="5 6">
    <name type="scientific">Pseudomonas typographi</name>
    <dbReference type="NCBI Taxonomy" id="2715964"/>
    <lineage>
        <taxon>Bacteria</taxon>
        <taxon>Pseudomonadati</taxon>
        <taxon>Pseudomonadota</taxon>
        <taxon>Gammaproteobacteria</taxon>
        <taxon>Pseudomonadales</taxon>
        <taxon>Pseudomonadaceae</taxon>
        <taxon>Pseudomonas</taxon>
    </lineage>
</organism>
<reference evidence="5 6" key="1">
    <citation type="journal article" date="2020" name="Insects">
        <title>Bacteria Belonging to Pseudomonas typographi sp. nov. from the Bark Beetle Ips typographus Have Genomic Potential to Aid in the Host Ecology.</title>
        <authorList>
            <person name="Peral-Aranega E."/>
            <person name="Saati-Santamaria Z."/>
            <person name="Kolarik M."/>
            <person name="Rivas R."/>
            <person name="Garcia-Fraile P."/>
        </authorList>
    </citation>
    <scope>NUCLEOTIDE SEQUENCE [LARGE SCALE GENOMIC DNA]</scope>
    <source>
        <strain evidence="5 6">CA3A</strain>
    </source>
</reference>
<dbReference type="SUPFAM" id="SSF53850">
    <property type="entry name" value="Periplasmic binding protein-like II"/>
    <property type="match status" value="1"/>
</dbReference>
<protein>
    <submittedName>
        <fullName evidence="5">Transporter substrate-binding domain-containing protein</fullName>
    </submittedName>
</protein>
<sequence length="247" mass="28378">MPVITRLLFANLLLCWGLMAQAAPLRVVTEPWAPYVFVKGGQPTGLDYEIANEVFRRLGVEVRWEFLPWRRCLMMVEQGQADGVLDIFQTRDRAPLLIYPDHPLSEVEFVLFQANARRHSVQRLTDLRGLSVGTQAGFQYGPAFDDAPQFRREPAPTLQANLGKLVLGRIDLLITDRRAGRFAVKELGLQGQVRELPWVVARHPQYLALRRGAGLDKLMVRFDTELQRYRASRHYPMLVRRFTDAPR</sequence>
<dbReference type="PANTHER" id="PTHR35936:SF25">
    <property type="entry name" value="ABC TRANSPORTER SUBSTRATE-BINDING PROTEIN"/>
    <property type="match status" value="1"/>
</dbReference>
<proteinExistence type="inferred from homology"/>
<accession>A0ABR7YVW6</accession>
<dbReference type="PANTHER" id="PTHR35936">
    <property type="entry name" value="MEMBRANE-BOUND LYTIC MUREIN TRANSGLYCOSYLASE F"/>
    <property type="match status" value="1"/>
</dbReference>
<gene>
    <name evidence="5" type="ORF">HAQ05_01260</name>
</gene>
<evidence type="ECO:0000256" key="1">
    <source>
        <dbReference type="ARBA" id="ARBA00010333"/>
    </source>
</evidence>
<keyword evidence="6" id="KW-1185">Reference proteome</keyword>
<comment type="similarity">
    <text evidence="1">Belongs to the bacterial solute-binding protein 3 family.</text>
</comment>
<dbReference type="InterPro" id="IPR001638">
    <property type="entry name" value="Solute-binding_3/MltF_N"/>
</dbReference>
<dbReference type="RefSeq" id="WP_190416759.1">
    <property type="nucleotide sequence ID" value="NZ_JAAOCA010000001.1"/>
</dbReference>
<evidence type="ECO:0000256" key="3">
    <source>
        <dbReference type="SAM" id="SignalP"/>
    </source>
</evidence>
<name>A0ABR7YVW6_9PSED</name>
<dbReference type="Gene3D" id="3.40.190.10">
    <property type="entry name" value="Periplasmic binding protein-like II"/>
    <property type="match status" value="2"/>
</dbReference>
<feature type="signal peptide" evidence="3">
    <location>
        <begin position="1"/>
        <end position="22"/>
    </location>
</feature>